<evidence type="ECO:0000313" key="2">
    <source>
        <dbReference type="Proteomes" id="UP000308197"/>
    </source>
</evidence>
<evidence type="ECO:0000313" key="1">
    <source>
        <dbReference type="EMBL" id="TFK86733.1"/>
    </source>
</evidence>
<organism evidence="1 2">
    <name type="scientific">Polyporus arcularius HHB13444</name>
    <dbReference type="NCBI Taxonomy" id="1314778"/>
    <lineage>
        <taxon>Eukaryota</taxon>
        <taxon>Fungi</taxon>
        <taxon>Dikarya</taxon>
        <taxon>Basidiomycota</taxon>
        <taxon>Agaricomycotina</taxon>
        <taxon>Agaricomycetes</taxon>
        <taxon>Polyporales</taxon>
        <taxon>Polyporaceae</taxon>
        <taxon>Polyporus</taxon>
    </lineage>
</organism>
<name>A0A5C3PL70_9APHY</name>
<sequence length="136" mass="15579">MYVCRSSLIKYLSNFSRFFCPSVLTWTFGVHYAVARSGSLCTRTFRHGIRLSLLSQRWKAAYAARSPYQSVLRSWRRRQLAWRSRKTSQPLRSVASLLRSRATMCSNSGNFPRKSGTNPSRDGLGSMIHYFGMDPA</sequence>
<accession>A0A5C3PL70</accession>
<dbReference type="Proteomes" id="UP000308197">
    <property type="component" value="Unassembled WGS sequence"/>
</dbReference>
<gene>
    <name evidence="1" type="ORF">K466DRAFT_141602</name>
</gene>
<proteinExistence type="predicted"/>
<reference evidence="1 2" key="1">
    <citation type="journal article" date="2019" name="Nat. Ecol. Evol.">
        <title>Megaphylogeny resolves global patterns of mushroom evolution.</title>
        <authorList>
            <person name="Varga T."/>
            <person name="Krizsan K."/>
            <person name="Foldi C."/>
            <person name="Dima B."/>
            <person name="Sanchez-Garcia M."/>
            <person name="Sanchez-Ramirez S."/>
            <person name="Szollosi G.J."/>
            <person name="Szarkandi J.G."/>
            <person name="Papp V."/>
            <person name="Albert L."/>
            <person name="Andreopoulos W."/>
            <person name="Angelini C."/>
            <person name="Antonin V."/>
            <person name="Barry K.W."/>
            <person name="Bougher N.L."/>
            <person name="Buchanan P."/>
            <person name="Buyck B."/>
            <person name="Bense V."/>
            <person name="Catcheside P."/>
            <person name="Chovatia M."/>
            <person name="Cooper J."/>
            <person name="Damon W."/>
            <person name="Desjardin D."/>
            <person name="Finy P."/>
            <person name="Geml J."/>
            <person name="Haridas S."/>
            <person name="Hughes K."/>
            <person name="Justo A."/>
            <person name="Karasinski D."/>
            <person name="Kautmanova I."/>
            <person name="Kiss B."/>
            <person name="Kocsube S."/>
            <person name="Kotiranta H."/>
            <person name="LaButti K.M."/>
            <person name="Lechner B.E."/>
            <person name="Liimatainen K."/>
            <person name="Lipzen A."/>
            <person name="Lukacs Z."/>
            <person name="Mihaltcheva S."/>
            <person name="Morgado L.N."/>
            <person name="Niskanen T."/>
            <person name="Noordeloos M.E."/>
            <person name="Ohm R.A."/>
            <person name="Ortiz-Santana B."/>
            <person name="Ovrebo C."/>
            <person name="Racz N."/>
            <person name="Riley R."/>
            <person name="Savchenko A."/>
            <person name="Shiryaev A."/>
            <person name="Soop K."/>
            <person name="Spirin V."/>
            <person name="Szebenyi C."/>
            <person name="Tomsovsky M."/>
            <person name="Tulloss R.E."/>
            <person name="Uehling J."/>
            <person name="Grigoriev I.V."/>
            <person name="Vagvolgyi C."/>
            <person name="Papp T."/>
            <person name="Martin F.M."/>
            <person name="Miettinen O."/>
            <person name="Hibbett D.S."/>
            <person name="Nagy L.G."/>
        </authorList>
    </citation>
    <scope>NUCLEOTIDE SEQUENCE [LARGE SCALE GENOMIC DNA]</scope>
    <source>
        <strain evidence="1 2">HHB13444</strain>
    </source>
</reference>
<keyword evidence="2" id="KW-1185">Reference proteome</keyword>
<dbReference type="InParanoid" id="A0A5C3PL70"/>
<dbReference type="EMBL" id="ML211186">
    <property type="protein sequence ID" value="TFK86733.1"/>
    <property type="molecule type" value="Genomic_DNA"/>
</dbReference>
<protein>
    <submittedName>
        <fullName evidence="1">Uncharacterized protein</fullName>
    </submittedName>
</protein>
<dbReference type="AlphaFoldDB" id="A0A5C3PL70"/>